<reference evidence="3 4" key="1">
    <citation type="journal article" date="2016" name="Appl. Environ. Microbiol.">
        <title>Lack of Overt Genome Reduction in the Bryostatin-Producing Bryozoan Symbiont "Candidatus Endobugula sertula".</title>
        <authorList>
            <person name="Miller I.J."/>
            <person name="Vanee N."/>
            <person name="Fong S.S."/>
            <person name="Lim-Fong G.E."/>
            <person name="Kwan J.C."/>
        </authorList>
    </citation>
    <scope>NUCLEOTIDE SEQUENCE [LARGE SCALE GENOMIC DNA]</scope>
    <source>
        <strain evidence="3">AB1-4</strain>
    </source>
</reference>
<dbReference type="PANTHER" id="PTHR43804:SF9">
    <property type="entry name" value="PEPTIDE CHAIN RELEASE FACTOR HOMOLOG-RELATED"/>
    <property type="match status" value="1"/>
</dbReference>
<organism evidence="3 4">
    <name type="scientific">Candidatus Endobugula sertula</name>
    <name type="common">Bugula neritina bacterial symbiont</name>
    <dbReference type="NCBI Taxonomy" id="62101"/>
    <lineage>
        <taxon>Bacteria</taxon>
        <taxon>Pseudomonadati</taxon>
        <taxon>Pseudomonadota</taxon>
        <taxon>Gammaproteobacteria</taxon>
        <taxon>Cellvibrionales</taxon>
        <taxon>Cellvibrionaceae</taxon>
        <taxon>Candidatus Endobugula</taxon>
    </lineage>
</organism>
<dbReference type="PANTHER" id="PTHR43804">
    <property type="entry name" value="LD18447P"/>
    <property type="match status" value="1"/>
</dbReference>
<dbReference type="NCBIfam" id="TIGR03072">
    <property type="entry name" value="release_prfH"/>
    <property type="match status" value="1"/>
</dbReference>
<dbReference type="InterPro" id="IPR045853">
    <property type="entry name" value="Pep_chain_release_fac_I_sf"/>
</dbReference>
<dbReference type="InterPro" id="IPR017509">
    <property type="entry name" value="PrfH"/>
</dbReference>
<dbReference type="Pfam" id="PF00472">
    <property type="entry name" value="RF-1"/>
    <property type="match status" value="1"/>
</dbReference>
<dbReference type="PROSITE" id="PS00745">
    <property type="entry name" value="RF_PROK_I"/>
    <property type="match status" value="1"/>
</dbReference>
<dbReference type="AlphaFoldDB" id="A0A1D2QR16"/>
<dbReference type="SUPFAM" id="SSF75620">
    <property type="entry name" value="Release factor"/>
    <property type="match status" value="1"/>
</dbReference>
<accession>A0A1D2QR16</accession>
<dbReference type="Proteomes" id="UP000242502">
    <property type="component" value="Unassembled WGS sequence"/>
</dbReference>
<gene>
    <name evidence="3" type="ORF">AB835_05825</name>
</gene>
<sequence length="227" mass="26182">METKHKKSSVVWLQLTAGQGPKECGWVIAQLSRVLLDEAYRENLSAEIVESLAFDKLLRNQTLIEPDAFLSILIRLEGKGVDGFAHKWQGTIKWQGESPYRPKHKRINWFVGIATLSMPSNSMKTFNELVKEVDMETMRSKGPGGQHVNKTNSAVRITHRTTGLKVRVESDRSQHRNKQIALERLQLLLANQNDLENKSLERSRWSQHYEVQRGKPIRTFYGRDFNE</sequence>
<proteinExistence type="inferred from homology"/>
<dbReference type="STRING" id="62101.AB835_05825"/>
<dbReference type="Gene3D" id="3.30.160.20">
    <property type="match status" value="1"/>
</dbReference>
<evidence type="ECO:0000313" key="3">
    <source>
        <dbReference type="EMBL" id="ODS24039.1"/>
    </source>
</evidence>
<dbReference type="EMBL" id="MDLC01000015">
    <property type="protein sequence ID" value="ODS24039.1"/>
    <property type="molecule type" value="Genomic_DNA"/>
</dbReference>
<evidence type="ECO:0000259" key="2">
    <source>
        <dbReference type="PROSITE" id="PS00745"/>
    </source>
</evidence>
<comment type="similarity">
    <text evidence="1">Belongs to the prokaryotic/mitochondrial release factor family.</text>
</comment>
<dbReference type="InterPro" id="IPR000352">
    <property type="entry name" value="Pep_chain_release_fac_I"/>
</dbReference>
<dbReference type="InterPro" id="IPR050057">
    <property type="entry name" value="Prokaryotic/Mito_RF"/>
</dbReference>
<comment type="caution">
    <text evidence="3">The sequence shown here is derived from an EMBL/GenBank/DDBJ whole genome shotgun (WGS) entry which is preliminary data.</text>
</comment>
<dbReference type="Gene3D" id="3.30.70.1660">
    <property type="match status" value="1"/>
</dbReference>
<feature type="domain" description="Prokaryotic-type class I peptide chain release factors" evidence="2">
    <location>
        <begin position="139"/>
        <end position="155"/>
    </location>
</feature>
<dbReference type="GO" id="GO:0003747">
    <property type="term" value="F:translation release factor activity"/>
    <property type="evidence" value="ECO:0007669"/>
    <property type="project" value="InterPro"/>
</dbReference>
<protein>
    <recommendedName>
        <fullName evidence="2">Prokaryotic-type class I peptide chain release factors domain-containing protein</fullName>
    </recommendedName>
</protein>
<evidence type="ECO:0000313" key="4">
    <source>
        <dbReference type="Proteomes" id="UP000242502"/>
    </source>
</evidence>
<evidence type="ECO:0000256" key="1">
    <source>
        <dbReference type="ARBA" id="ARBA00010835"/>
    </source>
</evidence>
<name>A0A1D2QR16_9GAMM</name>